<organism evidence="2 3">
    <name type="scientific">Desulfatibacillum alkenivorans DSM 16219</name>
    <dbReference type="NCBI Taxonomy" id="1121393"/>
    <lineage>
        <taxon>Bacteria</taxon>
        <taxon>Pseudomonadati</taxon>
        <taxon>Thermodesulfobacteriota</taxon>
        <taxon>Desulfobacteria</taxon>
        <taxon>Desulfobacterales</taxon>
        <taxon>Desulfatibacillaceae</taxon>
        <taxon>Desulfatibacillum</taxon>
    </lineage>
</organism>
<dbReference type="EMBL" id="FQZU01000028">
    <property type="protein sequence ID" value="SHK61014.1"/>
    <property type="molecule type" value="Genomic_DNA"/>
</dbReference>
<protein>
    <recommendedName>
        <fullName evidence="1">Rhodanese domain-containing protein</fullName>
    </recommendedName>
</protein>
<dbReference type="Proteomes" id="UP000183994">
    <property type="component" value="Unassembled WGS sequence"/>
</dbReference>
<dbReference type="SUPFAM" id="SSF52821">
    <property type="entry name" value="Rhodanese/Cell cycle control phosphatase"/>
    <property type="match status" value="1"/>
</dbReference>
<dbReference type="OrthoDB" id="5422492at2"/>
<evidence type="ECO:0000259" key="1">
    <source>
        <dbReference type="PROSITE" id="PS50206"/>
    </source>
</evidence>
<dbReference type="AlphaFoldDB" id="A0A1M6TVU8"/>
<keyword evidence="3" id="KW-1185">Reference proteome</keyword>
<gene>
    <name evidence="2" type="ORF">SAMN02745216_03767</name>
</gene>
<sequence length="97" mass="11284">MQRLVWLLVLLSLFVSLPAFGMERFEIVTTEEMRTMLQQREEGKVDFLLVNTLDKLLFDNESIPGSINVPWASVDKTMHRLGNDKDHPIVVYCKGYR</sequence>
<evidence type="ECO:0000313" key="3">
    <source>
        <dbReference type="Proteomes" id="UP000183994"/>
    </source>
</evidence>
<proteinExistence type="predicted"/>
<dbReference type="InterPro" id="IPR001763">
    <property type="entry name" value="Rhodanese-like_dom"/>
</dbReference>
<accession>A0A1M6TVU8</accession>
<reference evidence="3" key="1">
    <citation type="submission" date="2016-11" db="EMBL/GenBank/DDBJ databases">
        <authorList>
            <person name="Varghese N."/>
            <person name="Submissions S."/>
        </authorList>
    </citation>
    <scope>NUCLEOTIDE SEQUENCE [LARGE SCALE GENOMIC DNA]</scope>
    <source>
        <strain evidence="3">DSM 16219</strain>
    </source>
</reference>
<evidence type="ECO:0000313" key="2">
    <source>
        <dbReference type="EMBL" id="SHK61014.1"/>
    </source>
</evidence>
<name>A0A1M6TVU8_9BACT</name>
<feature type="domain" description="Rhodanese" evidence="1">
    <location>
        <begin position="58"/>
        <end position="95"/>
    </location>
</feature>
<dbReference type="STRING" id="1121393.SAMN02745216_03767"/>
<dbReference type="Pfam" id="PF00581">
    <property type="entry name" value="Rhodanese"/>
    <property type="match status" value="1"/>
</dbReference>
<dbReference type="Gene3D" id="3.40.250.10">
    <property type="entry name" value="Rhodanese-like domain"/>
    <property type="match status" value="1"/>
</dbReference>
<dbReference type="PROSITE" id="PS50206">
    <property type="entry name" value="RHODANESE_3"/>
    <property type="match status" value="1"/>
</dbReference>
<dbReference type="RefSeq" id="WP_073477804.1">
    <property type="nucleotide sequence ID" value="NZ_FQZU01000028.1"/>
</dbReference>
<dbReference type="InterPro" id="IPR036873">
    <property type="entry name" value="Rhodanese-like_dom_sf"/>
</dbReference>
<dbReference type="CDD" id="cd00158">
    <property type="entry name" value="RHOD"/>
    <property type="match status" value="1"/>
</dbReference>